<gene>
    <name evidence="1" type="ORF">XPG1_0887</name>
</gene>
<dbReference type="EMBL" id="FO704551">
    <property type="protein sequence ID" value="CDG20542.1"/>
    <property type="molecule type" value="Genomic_DNA"/>
</dbReference>
<evidence type="ECO:0000313" key="2">
    <source>
        <dbReference type="Proteomes" id="UP000032735"/>
    </source>
</evidence>
<proteinExistence type="predicted"/>
<name>A0A068QZR1_9GAMM</name>
<sequence length="44" mass="5122">MFSSKSATLQKYLLLKRKCPSVQEKLIYIVKFFAKNDVPQSQNT</sequence>
<reference evidence="1 2" key="1">
    <citation type="submission" date="2013-07" db="EMBL/GenBank/DDBJ databases">
        <authorList>
            <person name="Genoscope - CEA"/>
        </authorList>
    </citation>
    <scope>NUCLEOTIDE SEQUENCE [LARGE SCALE GENOMIC DNA]</scope>
    <source>
        <strain evidence="1 2">G6</strain>
    </source>
</reference>
<organism evidence="1 2">
    <name type="scientific">Xenorhabdus poinarii G6</name>
    <dbReference type="NCBI Taxonomy" id="1354304"/>
    <lineage>
        <taxon>Bacteria</taxon>
        <taxon>Pseudomonadati</taxon>
        <taxon>Pseudomonadota</taxon>
        <taxon>Gammaproteobacteria</taxon>
        <taxon>Enterobacterales</taxon>
        <taxon>Morganellaceae</taxon>
        <taxon>Xenorhabdus</taxon>
    </lineage>
</organism>
<protein>
    <submittedName>
        <fullName evidence="1">Uncharacterized protein</fullName>
    </submittedName>
</protein>
<keyword evidence="2" id="KW-1185">Reference proteome</keyword>
<dbReference type="Proteomes" id="UP000032735">
    <property type="component" value="Chromosome"/>
</dbReference>
<dbReference type="STRING" id="1354304.XPG1_0887"/>
<accession>A0A068QZR1</accession>
<evidence type="ECO:0000313" key="1">
    <source>
        <dbReference type="EMBL" id="CDG20542.1"/>
    </source>
</evidence>
<dbReference type="KEGG" id="xpo:XPG1_0887"/>
<dbReference type="AlphaFoldDB" id="A0A068QZR1"/>
<dbReference type="HOGENOM" id="CLU_3259951_0_0_6"/>